<dbReference type="AlphaFoldDB" id="A0A195C8U5"/>
<sequence length="330" mass="36022">MAKNIGSILLLMFALSFVRADEHERQWNISPELTPESIIKILDNEKPQMRLLSLVPVTATVSLTAGNNNAHSVSLGASLDGISLSESNSHNRPTGYEIDGSSVSVSKSATVSAGLSGISTAGAEAYNNGNNAKTESHSLSFGQATATSFGRIENGQAITGAASSAGIPQSFTIGGNHRQFSQAGTVNARYPTWNNVGPNNGYNDQRFNRPMLTISNIDPNNRHNDQRFNQPTLIISKPYDETNRPILNIDASGTSRQEQKPTIHIYKWQPNRRIASPDFSIKHQLHDSRNDRNHGSTNLQIESKDFKKEYSDSDLISDLAQTVGELFDIV</sequence>
<name>A0A195C8U5_9HYME</name>
<feature type="chain" id="PRO_5008269875" evidence="1">
    <location>
        <begin position="21"/>
        <end position="330"/>
    </location>
</feature>
<accession>A0A195C8U5</accession>
<dbReference type="Proteomes" id="UP000078542">
    <property type="component" value="Unassembled WGS sequence"/>
</dbReference>
<evidence type="ECO:0000256" key="1">
    <source>
        <dbReference type="SAM" id="SignalP"/>
    </source>
</evidence>
<proteinExistence type="predicted"/>
<protein>
    <submittedName>
        <fullName evidence="2">Uncharacterized protein</fullName>
    </submittedName>
</protein>
<dbReference type="EMBL" id="KQ978072">
    <property type="protein sequence ID" value="KYM97284.1"/>
    <property type="molecule type" value="Genomic_DNA"/>
</dbReference>
<gene>
    <name evidence="2" type="ORF">ALC62_12017</name>
</gene>
<keyword evidence="1" id="KW-0732">Signal</keyword>
<keyword evidence="3" id="KW-1185">Reference proteome</keyword>
<feature type="signal peptide" evidence="1">
    <location>
        <begin position="1"/>
        <end position="20"/>
    </location>
</feature>
<organism evidence="2 3">
    <name type="scientific">Cyphomyrmex costatus</name>
    <dbReference type="NCBI Taxonomy" id="456900"/>
    <lineage>
        <taxon>Eukaryota</taxon>
        <taxon>Metazoa</taxon>
        <taxon>Ecdysozoa</taxon>
        <taxon>Arthropoda</taxon>
        <taxon>Hexapoda</taxon>
        <taxon>Insecta</taxon>
        <taxon>Pterygota</taxon>
        <taxon>Neoptera</taxon>
        <taxon>Endopterygota</taxon>
        <taxon>Hymenoptera</taxon>
        <taxon>Apocrita</taxon>
        <taxon>Aculeata</taxon>
        <taxon>Formicoidea</taxon>
        <taxon>Formicidae</taxon>
        <taxon>Myrmicinae</taxon>
        <taxon>Cyphomyrmex</taxon>
    </lineage>
</organism>
<reference evidence="2 3" key="1">
    <citation type="submission" date="2016-03" db="EMBL/GenBank/DDBJ databases">
        <title>Cyphomyrmex costatus WGS genome.</title>
        <authorList>
            <person name="Nygaard S."/>
            <person name="Hu H."/>
            <person name="Boomsma J."/>
            <person name="Zhang G."/>
        </authorList>
    </citation>
    <scope>NUCLEOTIDE SEQUENCE [LARGE SCALE GENOMIC DNA]</scope>
    <source>
        <strain evidence="2">MS0001</strain>
        <tissue evidence="2">Whole body</tissue>
    </source>
</reference>
<evidence type="ECO:0000313" key="2">
    <source>
        <dbReference type="EMBL" id="KYM97284.1"/>
    </source>
</evidence>
<evidence type="ECO:0000313" key="3">
    <source>
        <dbReference type="Proteomes" id="UP000078542"/>
    </source>
</evidence>